<evidence type="ECO:0000313" key="2">
    <source>
        <dbReference type="EMBL" id="NKE55550.1"/>
    </source>
</evidence>
<dbReference type="EMBL" id="VSRL01000003">
    <property type="protein sequence ID" value="NKE55550.1"/>
    <property type="molecule type" value="Genomic_DNA"/>
</dbReference>
<proteinExistence type="predicted"/>
<dbReference type="Gene3D" id="3.40.630.20">
    <property type="entry name" value="Peptidase C15, pyroglutamyl peptidase I-like"/>
    <property type="match status" value="1"/>
</dbReference>
<gene>
    <name evidence="2" type="ORF">FXN61_01405</name>
</gene>
<evidence type="ECO:0000313" key="3">
    <source>
        <dbReference type="Proteomes" id="UP001515943"/>
    </source>
</evidence>
<dbReference type="Proteomes" id="UP001515943">
    <property type="component" value="Unassembled WGS sequence"/>
</dbReference>
<dbReference type="InterPro" id="IPR036440">
    <property type="entry name" value="Peptidase_C15-like_sf"/>
</dbReference>
<sequence length="423" mass="45484">MRIKDVKTIAGLVGLTAIALTLSPGIAQAQDANCYDTTVPLTVEEQRLDDTLVGGGPAVGPALVKLAGFDGRVTDFTTKLCRQAVQKQAQQFVQREGNALWKAAVARAQSTTPQAHDAYDDRPLYWARLQLSTALRQWKPRFSLSAHERAKLIQQFDWAARGLSDSAFPTRPGVRRIAVTGFDPFQLTGTNVRRANPAGAAALQLDGREITTPNGKVVLQAAVLPVLWGGFDEGIVEQFYGSALAQKPDAFVTISQGRPGRFDVERWAARWRGGFADNNDVESYGSVPDAAGWPQPANEFIETSLPFQKMIDAGTGPFTVAYNLSFCEWKVGTPVGSQRDCRTDNPTPGAVAASGGGGDYLSNESMYRANRVRIGYGATNVLGGHLHTPVLGQPADPAALTDATFESQRRAIADQVKALVSVV</sequence>
<protein>
    <recommendedName>
        <fullName evidence="4">Pyrrolidone-carboxylate peptidase (N-terminal pyroglutamyl peptidase)</fullName>
    </recommendedName>
</protein>
<keyword evidence="3" id="KW-1185">Reference proteome</keyword>
<organism evidence="2 3">
    <name type="scientific">Lentzea indica</name>
    <dbReference type="NCBI Taxonomy" id="2604800"/>
    <lineage>
        <taxon>Bacteria</taxon>
        <taxon>Bacillati</taxon>
        <taxon>Actinomycetota</taxon>
        <taxon>Actinomycetes</taxon>
        <taxon>Pseudonocardiales</taxon>
        <taxon>Pseudonocardiaceae</taxon>
        <taxon>Lentzea</taxon>
    </lineage>
</organism>
<evidence type="ECO:0000256" key="1">
    <source>
        <dbReference type="SAM" id="SignalP"/>
    </source>
</evidence>
<dbReference type="SUPFAM" id="SSF53182">
    <property type="entry name" value="Pyrrolidone carboxyl peptidase (pyroglutamate aminopeptidase)"/>
    <property type="match status" value="1"/>
</dbReference>
<feature type="chain" id="PRO_5046050138" description="Pyrrolidone-carboxylate peptidase (N-terminal pyroglutamyl peptidase)" evidence="1">
    <location>
        <begin position="30"/>
        <end position="423"/>
    </location>
</feature>
<name>A0ABX1F9S4_9PSEU</name>
<comment type="caution">
    <text evidence="2">The sequence shown here is derived from an EMBL/GenBank/DDBJ whole genome shotgun (WGS) entry which is preliminary data.</text>
</comment>
<accession>A0ABX1F9S4</accession>
<feature type="signal peptide" evidence="1">
    <location>
        <begin position="1"/>
        <end position="29"/>
    </location>
</feature>
<keyword evidence="1" id="KW-0732">Signal</keyword>
<reference evidence="2 3" key="1">
    <citation type="submission" date="2019-08" db="EMBL/GenBank/DDBJ databases">
        <title>Lentzea from Indian Himalayas.</title>
        <authorList>
            <person name="Mandal S."/>
            <person name="Mallick Gupta A."/>
            <person name="Maiti P.K."/>
            <person name="Sarkar J."/>
            <person name="Mandal S."/>
        </authorList>
    </citation>
    <scope>NUCLEOTIDE SEQUENCE [LARGE SCALE GENOMIC DNA]</scope>
    <source>
        <strain evidence="2 3">PSKA42</strain>
    </source>
</reference>
<evidence type="ECO:0008006" key="4">
    <source>
        <dbReference type="Google" id="ProtNLM"/>
    </source>
</evidence>